<dbReference type="GO" id="GO:0016036">
    <property type="term" value="P:cellular response to phosphate starvation"/>
    <property type="evidence" value="ECO:0007669"/>
    <property type="project" value="TreeGrafter"/>
</dbReference>
<evidence type="ECO:0000256" key="7">
    <source>
        <dbReference type="ARBA" id="ARBA00022741"/>
    </source>
</evidence>
<dbReference type="PROSITE" id="PS50109">
    <property type="entry name" value="HIS_KIN"/>
    <property type="match status" value="1"/>
</dbReference>
<dbReference type="SMART" id="SM00387">
    <property type="entry name" value="HATPase_c"/>
    <property type="match status" value="1"/>
</dbReference>
<evidence type="ECO:0000256" key="10">
    <source>
        <dbReference type="ARBA" id="ARBA00023012"/>
    </source>
</evidence>
<dbReference type="FunFam" id="3.30.565.10:FF:000006">
    <property type="entry name" value="Sensor histidine kinase WalK"/>
    <property type="match status" value="1"/>
</dbReference>
<keyword evidence="13" id="KW-1133">Transmembrane helix</keyword>
<protein>
    <recommendedName>
        <fullName evidence="3">histidine kinase</fullName>
        <ecNumber evidence="3">2.7.13.3</ecNumber>
    </recommendedName>
</protein>
<keyword evidence="6" id="KW-0808">Transferase</keyword>
<dbReference type="Gene3D" id="3.30.565.10">
    <property type="entry name" value="Histidine kinase-like ATPase, C-terminal domain"/>
    <property type="match status" value="1"/>
</dbReference>
<dbReference type="GO" id="GO:0005886">
    <property type="term" value="C:plasma membrane"/>
    <property type="evidence" value="ECO:0007669"/>
    <property type="project" value="UniProtKB-SubCell"/>
</dbReference>
<comment type="catalytic activity">
    <reaction evidence="1">
        <text>ATP + protein L-histidine = ADP + protein N-phospho-L-histidine.</text>
        <dbReference type="EC" id="2.7.13.3"/>
    </reaction>
</comment>
<evidence type="ECO:0000256" key="8">
    <source>
        <dbReference type="ARBA" id="ARBA00022777"/>
    </source>
</evidence>
<evidence type="ECO:0000256" key="1">
    <source>
        <dbReference type="ARBA" id="ARBA00000085"/>
    </source>
</evidence>
<dbReference type="PANTHER" id="PTHR45453:SF1">
    <property type="entry name" value="PHOSPHATE REGULON SENSOR PROTEIN PHOR"/>
    <property type="match status" value="1"/>
</dbReference>
<dbReference type="AlphaFoldDB" id="A0A5C4LJS2"/>
<evidence type="ECO:0000256" key="4">
    <source>
        <dbReference type="ARBA" id="ARBA00022475"/>
    </source>
</evidence>
<keyword evidence="7" id="KW-0547">Nucleotide-binding</keyword>
<reference evidence="15 16" key="1">
    <citation type="submission" date="2019-06" db="EMBL/GenBank/DDBJ databases">
        <title>Genome of Methylobacterium sp. 17Sr1-39.</title>
        <authorList>
            <person name="Seo T."/>
        </authorList>
    </citation>
    <scope>NUCLEOTIDE SEQUENCE [LARGE SCALE GENOMIC DNA]</scope>
    <source>
        <strain evidence="15 16">17Sr1-39</strain>
    </source>
</reference>
<dbReference type="Pfam" id="PF02518">
    <property type="entry name" value="HATPase_c"/>
    <property type="match status" value="1"/>
</dbReference>
<dbReference type="FunFam" id="1.10.287.130:FF:000008">
    <property type="entry name" value="Two-component sensor histidine kinase"/>
    <property type="match status" value="1"/>
</dbReference>
<evidence type="ECO:0000256" key="12">
    <source>
        <dbReference type="SAM" id="MobiDB-lite"/>
    </source>
</evidence>
<dbReference type="OrthoDB" id="9813151at2"/>
<evidence type="ECO:0000256" key="5">
    <source>
        <dbReference type="ARBA" id="ARBA00022553"/>
    </source>
</evidence>
<dbReference type="PANTHER" id="PTHR45453">
    <property type="entry name" value="PHOSPHATE REGULON SENSOR PROTEIN PHOR"/>
    <property type="match status" value="1"/>
</dbReference>
<keyword evidence="10" id="KW-0902">Two-component regulatory system</keyword>
<dbReference type="InterPro" id="IPR003594">
    <property type="entry name" value="HATPase_dom"/>
</dbReference>
<dbReference type="InterPro" id="IPR005467">
    <property type="entry name" value="His_kinase_dom"/>
</dbReference>
<comment type="subcellular location">
    <subcellularLocation>
        <location evidence="2">Cell membrane</location>
    </subcellularLocation>
</comment>
<evidence type="ECO:0000256" key="9">
    <source>
        <dbReference type="ARBA" id="ARBA00022840"/>
    </source>
</evidence>
<gene>
    <name evidence="15" type="ORF">FF100_09145</name>
</gene>
<dbReference type="InterPro" id="IPR004358">
    <property type="entry name" value="Sig_transdc_His_kin-like_C"/>
</dbReference>
<dbReference type="InterPro" id="IPR036890">
    <property type="entry name" value="HATPase_C_sf"/>
</dbReference>
<dbReference type="InterPro" id="IPR003661">
    <property type="entry name" value="HisK_dim/P_dom"/>
</dbReference>
<feature type="region of interest" description="Disordered" evidence="12">
    <location>
        <begin position="1"/>
        <end position="29"/>
    </location>
</feature>
<dbReference type="GO" id="GO:0005524">
    <property type="term" value="F:ATP binding"/>
    <property type="evidence" value="ECO:0007669"/>
    <property type="project" value="UniProtKB-KW"/>
</dbReference>
<dbReference type="Gene3D" id="1.10.287.130">
    <property type="match status" value="1"/>
</dbReference>
<evidence type="ECO:0000313" key="15">
    <source>
        <dbReference type="EMBL" id="TNC14554.1"/>
    </source>
</evidence>
<dbReference type="PRINTS" id="PR00344">
    <property type="entry name" value="BCTRLSENSOR"/>
</dbReference>
<dbReference type="SUPFAM" id="SSF55874">
    <property type="entry name" value="ATPase domain of HSP90 chaperone/DNA topoisomerase II/histidine kinase"/>
    <property type="match status" value="1"/>
</dbReference>
<evidence type="ECO:0000259" key="14">
    <source>
        <dbReference type="PROSITE" id="PS50109"/>
    </source>
</evidence>
<keyword evidence="8 15" id="KW-0418">Kinase</keyword>
<name>A0A5C4LJS2_9HYPH</name>
<dbReference type="InterPro" id="IPR036097">
    <property type="entry name" value="HisK_dim/P_sf"/>
</dbReference>
<accession>A0A5C4LJS2</accession>
<evidence type="ECO:0000256" key="6">
    <source>
        <dbReference type="ARBA" id="ARBA00022679"/>
    </source>
</evidence>
<proteinExistence type="predicted"/>
<keyword evidence="13" id="KW-0812">Transmembrane</keyword>
<comment type="caution">
    <text evidence="15">The sequence shown here is derived from an EMBL/GenBank/DDBJ whole genome shotgun (WGS) entry which is preliminary data.</text>
</comment>
<keyword evidence="4" id="KW-1003">Cell membrane</keyword>
<evidence type="ECO:0000256" key="13">
    <source>
        <dbReference type="SAM" id="Phobius"/>
    </source>
</evidence>
<keyword evidence="11 13" id="KW-0472">Membrane</keyword>
<keyword evidence="5" id="KW-0597">Phosphoprotein</keyword>
<dbReference type="Pfam" id="PF00512">
    <property type="entry name" value="HisKA"/>
    <property type="match status" value="1"/>
</dbReference>
<dbReference type="EC" id="2.7.13.3" evidence="3"/>
<dbReference type="CDD" id="cd00082">
    <property type="entry name" value="HisKA"/>
    <property type="match status" value="1"/>
</dbReference>
<organism evidence="15 16">
    <name type="scientific">Methylobacterium terricola</name>
    <dbReference type="NCBI Taxonomy" id="2583531"/>
    <lineage>
        <taxon>Bacteria</taxon>
        <taxon>Pseudomonadati</taxon>
        <taxon>Pseudomonadota</taxon>
        <taxon>Alphaproteobacteria</taxon>
        <taxon>Hyphomicrobiales</taxon>
        <taxon>Methylobacteriaceae</taxon>
        <taxon>Methylobacterium</taxon>
    </lineage>
</organism>
<keyword evidence="16" id="KW-1185">Reference proteome</keyword>
<feature type="region of interest" description="Disordered" evidence="12">
    <location>
        <begin position="455"/>
        <end position="475"/>
    </location>
</feature>
<sequence length="475" mass="50513">MPPRATRSPDAEEGPEDGPAEAAPPPFLPSAAGTLSAARRAAWRGALGAALAFLVGIAWHRGLDLGTGLVALLAILIGGLAAAPRRGEPVPRSDAQASRGRHGLAEALLANIPDPVILIDRRSLVIETNAAARALLPSLRPRHPLSFALRDPDVLDGIETVLRTGEPLKTVYSPRVPTERTFEVQIGAMQGGEAGRAGPNVVLFLRDLTSAQRLETMRVDFVANASHELRTPLASLLGFIETLQGPAREDAKARERFLGIMRVQALRMTRLIDDLLSLSRIELRAHVPPTQGVDVAPLARQIVDALGVIARERGVAIALDAAPGPLPVLGDRDEILRVIENLVENAVKYGGEGGRVEVSVGIRPAEESRPPQIEIAVRDEGPGIAPEHLPRLTERFYRVDAASSRQQGGTGLGLAIVKHILNRHRGRLVIESAPGEGATFRALIPALIPAHAEARGDAKSVAAPDQGQATSRRPI</sequence>
<keyword evidence="9" id="KW-0067">ATP-binding</keyword>
<evidence type="ECO:0000256" key="2">
    <source>
        <dbReference type="ARBA" id="ARBA00004236"/>
    </source>
</evidence>
<dbReference type="SUPFAM" id="SSF47384">
    <property type="entry name" value="Homodimeric domain of signal transducing histidine kinase"/>
    <property type="match status" value="1"/>
</dbReference>
<feature type="domain" description="Histidine kinase" evidence="14">
    <location>
        <begin position="224"/>
        <end position="448"/>
    </location>
</feature>
<evidence type="ECO:0000313" key="16">
    <source>
        <dbReference type="Proteomes" id="UP000305267"/>
    </source>
</evidence>
<dbReference type="EMBL" id="VDDA01000003">
    <property type="protein sequence ID" value="TNC14554.1"/>
    <property type="molecule type" value="Genomic_DNA"/>
</dbReference>
<evidence type="ECO:0000256" key="3">
    <source>
        <dbReference type="ARBA" id="ARBA00012438"/>
    </source>
</evidence>
<dbReference type="Proteomes" id="UP000305267">
    <property type="component" value="Unassembled WGS sequence"/>
</dbReference>
<dbReference type="Gene3D" id="3.30.450.20">
    <property type="entry name" value="PAS domain"/>
    <property type="match status" value="1"/>
</dbReference>
<dbReference type="GO" id="GO:0004721">
    <property type="term" value="F:phosphoprotein phosphatase activity"/>
    <property type="evidence" value="ECO:0007669"/>
    <property type="project" value="TreeGrafter"/>
</dbReference>
<evidence type="ECO:0000256" key="11">
    <source>
        <dbReference type="ARBA" id="ARBA00023136"/>
    </source>
</evidence>
<dbReference type="InterPro" id="IPR050351">
    <property type="entry name" value="BphY/WalK/GraS-like"/>
</dbReference>
<feature type="transmembrane region" description="Helical" evidence="13">
    <location>
        <begin position="41"/>
        <end position="59"/>
    </location>
</feature>
<dbReference type="GO" id="GO:0000155">
    <property type="term" value="F:phosphorelay sensor kinase activity"/>
    <property type="evidence" value="ECO:0007669"/>
    <property type="project" value="InterPro"/>
</dbReference>
<dbReference type="SMART" id="SM00388">
    <property type="entry name" value="HisKA"/>
    <property type="match status" value="1"/>
</dbReference>